<evidence type="ECO:0000256" key="1">
    <source>
        <dbReference type="SAM" id="Phobius"/>
    </source>
</evidence>
<evidence type="ECO:0000313" key="3">
    <source>
        <dbReference type="Proteomes" id="UP000231358"/>
    </source>
</evidence>
<comment type="caution">
    <text evidence="2">The sequence shown here is derived from an EMBL/GenBank/DDBJ whole genome shotgun (WGS) entry which is preliminary data.</text>
</comment>
<reference evidence="2 3" key="1">
    <citation type="submission" date="2017-05" db="EMBL/GenBank/DDBJ databases">
        <title>Genome sequence for an aflatoxigenic pathogen of Argentinian peanut, Aspergillus arachidicola.</title>
        <authorList>
            <person name="Moore G."/>
            <person name="Beltz S.B."/>
            <person name="Mack B.M."/>
        </authorList>
    </citation>
    <scope>NUCLEOTIDE SEQUENCE [LARGE SCALE GENOMIC DNA]</scope>
    <source>
        <strain evidence="2 3">CBS 117610</strain>
    </source>
</reference>
<accession>A0A2G7FM74</accession>
<name>A0A2G7FM74_9EURO</name>
<keyword evidence="1" id="KW-0812">Transmembrane</keyword>
<dbReference type="Proteomes" id="UP000231358">
    <property type="component" value="Unassembled WGS sequence"/>
</dbReference>
<sequence>MGYKTNYEPYRSESLDMRQELSSEELLYPLGDLYPHVVALQLQSEDNPWSKNFPGYSDVSYWAEVSSSRPPSETSSKHTTCRYSSGESPLVLQMLPVTFANPDELQTPQPPDLSPASGDFSTEMSCADARELKLVFTERSLTSHSPLLFTAPTIDSAFLTLLAWIFSFFFY</sequence>
<organism evidence="2 3">
    <name type="scientific">Aspergillus arachidicola</name>
    <dbReference type="NCBI Taxonomy" id="656916"/>
    <lineage>
        <taxon>Eukaryota</taxon>
        <taxon>Fungi</taxon>
        <taxon>Dikarya</taxon>
        <taxon>Ascomycota</taxon>
        <taxon>Pezizomycotina</taxon>
        <taxon>Eurotiomycetes</taxon>
        <taxon>Eurotiomycetidae</taxon>
        <taxon>Eurotiales</taxon>
        <taxon>Aspergillaceae</taxon>
        <taxon>Aspergillus</taxon>
        <taxon>Aspergillus subgen. Circumdati</taxon>
    </lineage>
</organism>
<feature type="transmembrane region" description="Helical" evidence="1">
    <location>
        <begin position="147"/>
        <end position="170"/>
    </location>
</feature>
<keyword evidence="1" id="KW-1133">Transmembrane helix</keyword>
<keyword evidence="1" id="KW-0472">Membrane</keyword>
<dbReference type="EMBL" id="NEXV01000547">
    <property type="protein sequence ID" value="PIG81694.1"/>
    <property type="molecule type" value="Genomic_DNA"/>
</dbReference>
<proteinExistence type="predicted"/>
<gene>
    <name evidence="2" type="ORF">AARAC_010528</name>
</gene>
<dbReference type="AlphaFoldDB" id="A0A2G7FM74"/>
<protein>
    <submittedName>
        <fullName evidence="2">Uncharacterized protein</fullName>
    </submittedName>
</protein>
<keyword evidence="3" id="KW-1185">Reference proteome</keyword>
<evidence type="ECO:0000313" key="2">
    <source>
        <dbReference type="EMBL" id="PIG81694.1"/>
    </source>
</evidence>